<reference evidence="9 10" key="1">
    <citation type="submission" date="2022-10" db="EMBL/GenBank/DDBJ databases">
        <title>The complete genomes of actinobacterial strains from the NBC collection.</title>
        <authorList>
            <person name="Joergensen T.S."/>
            <person name="Alvarez Arevalo M."/>
            <person name="Sterndorff E.B."/>
            <person name="Faurdal D."/>
            <person name="Vuksanovic O."/>
            <person name="Mourched A.-S."/>
            <person name="Charusanti P."/>
            <person name="Shaw S."/>
            <person name="Blin K."/>
            <person name="Weber T."/>
        </authorList>
    </citation>
    <scope>NUCLEOTIDE SEQUENCE [LARGE SCALE GENOMIC DNA]</scope>
    <source>
        <strain evidence="9 10">NBC_00319</strain>
    </source>
</reference>
<feature type="transmembrane region" description="Helical" evidence="7">
    <location>
        <begin position="26"/>
        <end position="46"/>
    </location>
</feature>
<evidence type="ECO:0000313" key="10">
    <source>
        <dbReference type="Proteomes" id="UP001432128"/>
    </source>
</evidence>
<proteinExistence type="inferred from homology"/>
<evidence type="ECO:0000256" key="6">
    <source>
        <dbReference type="SAM" id="MobiDB-lite"/>
    </source>
</evidence>
<dbReference type="CDD" id="cd02972">
    <property type="entry name" value="DsbA_family"/>
    <property type="match status" value="1"/>
</dbReference>
<dbReference type="Gene3D" id="3.40.30.10">
    <property type="entry name" value="Glutaredoxin"/>
    <property type="match status" value="1"/>
</dbReference>
<dbReference type="EMBL" id="CP108021">
    <property type="protein sequence ID" value="WUM21417.1"/>
    <property type="molecule type" value="Genomic_DNA"/>
</dbReference>
<dbReference type="GO" id="GO:0016491">
    <property type="term" value="F:oxidoreductase activity"/>
    <property type="evidence" value="ECO:0007669"/>
    <property type="project" value="UniProtKB-KW"/>
</dbReference>
<evidence type="ECO:0000256" key="7">
    <source>
        <dbReference type="SAM" id="Phobius"/>
    </source>
</evidence>
<accession>A0AAU4K5Z1</accession>
<sequence length="248" mass="25670">MSKPNRPPVKRGPSYKPSATSSRSTYLLVAVAVVVIAVVVIGGVIWNSQRDKGSADQNVLAQNASLIIGRADAPHTIDVFEDFQCPYCKQFEASSGQAMVDAANAGTLRIRYHLLTFLNRNSGSGDYSSRAAGAALCVARAGDQDTFLKYHTKLYDEQPAEGGDDPDNAALAQKAAAVGASTQTQQCIANGSAVAEADTSAQQSLTQLSKALGGQAGTPTVLSGGQAVSGILDGPQWVAQLVGGKSQS</sequence>
<gene>
    <name evidence="9" type="ORF">OG579_06395</name>
</gene>
<dbReference type="Proteomes" id="UP001432128">
    <property type="component" value="Chromosome"/>
</dbReference>
<evidence type="ECO:0000256" key="5">
    <source>
        <dbReference type="ARBA" id="ARBA00023284"/>
    </source>
</evidence>
<keyword evidence="3" id="KW-0560">Oxidoreductase</keyword>
<dbReference type="SUPFAM" id="SSF52833">
    <property type="entry name" value="Thioredoxin-like"/>
    <property type="match status" value="1"/>
</dbReference>
<keyword evidence="5" id="KW-0676">Redox-active center</keyword>
<evidence type="ECO:0000256" key="1">
    <source>
        <dbReference type="ARBA" id="ARBA00005791"/>
    </source>
</evidence>
<evidence type="ECO:0000259" key="8">
    <source>
        <dbReference type="Pfam" id="PF13462"/>
    </source>
</evidence>
<organism evidence="9 10">
    <name type="scientific">Williamsia herbipolensis</name>
    <dbReference type="NCBI Taxonomy" id="1603258"/>
    <lineage>
        <taxon>Bacteria</taxon>
        <taxon>Bacillati</taxon>
        <taxon>Actinomycetota</taxon>
        <taxon>Actinomycetes</taxon>
        <taxon>Mycobacteriales</taxon>
        <taxon>Nocardiaceae</taxon>
        <taxon>Williamsia</taxon>
    </lineage>
</organism>
<keyword evidence="7" id="KW-0812">Transmembrane</keyword>
<dbReference type="InterPro" id="IPR012336">
    <property type="entry name" value="Thioredoxin-like_fold"/>
</dbReference>
<dbReference type="KEGG" id="whr:OG579_06395"/>
<dbReference type="AlphaFoldDB" id="A0AAU4K5Z1"/>
<keyword evidence="7" id="KW-1133">Transmembrane helix</keyword>
<dbReference type="InterPro" id="IPR036249">
    <property type="entry name" value="Thioredoxin-like_sf"/>
</dbReference>
<keyword evidence="4" id="KW-1015">Disulfide bond</keyword>
<evidence type="ECO:0000256" key="4">
    <source>
        <dbReference type="ARBA" id="ARBA00023157"/>
    </source>
</evidence>
<evidence type="ECO:0000256" key="2">
    <source>
        <dbReference type="ARBA" id="ARBA00022729"/>
    </source>
</evidence>
<dbReference type="RefSeq" id="WP_328858499.1">
    <property type="nucleotide sequence ID" value="NZ_CP108021.1"/>
</dbReference>
<comment type="similarity">
    <text evidence="1">Belongs to the thioredoxin family. DsbA subfamily.</text>
</comment>
<keyword evidence="10" id="KW-1185">Reference proteome</keyword>
<protein>
    <submittedName>
        <fullName evidence="9">DsbA family protein</fullName>
    </submittedName>
</protein>
<dbReference type="PANTHER" id="PTHR13887:SF14">
    <property type="entry name" value="DISULFIDE BOND FORMATION PROTEIN D"/>
    <property type="match status" value="1"/>
</dbReference>
<evidence type="ECO:0000256" key="3">
    <source>
        <dbReference type="ARBA" id="ARBA00023002"/>
    </source>
</evidence>
<keyword evidence="7" id="KW-0472">Membrane</keyword>
<dbReference type="PANTHER" id="PTHR13887">
    <property type="entry name" value="GLUTATHIONE S-TRANSFERASE KAPPA"/>
    <property type="match status" value="1"/>
</dbReference>
<dbReference type="Pfam" id="PF13462">
    <property type="entry name" value="Thioredoxin_4"/>
    <property type="match status" value="1"/>
</dbReference>
<feature type="domain" description="Thioredoxin-like fold" evidence="8">
    <location>
        <begin position="64"/>
        <end position="230"/>
    </location>
</feature>
<feature type="region of interest" description="Disordered" evidence="6">
    <location>
        <begin position="1"/>
        <end position="20"/>
    </location>
</feature>
<name>A0AAU4K5Z1_9NOCA</name>
<evidence type="ECO:0000313" key="9">
    <source>
        <dbReference type="EMBL" id="WUM21417.1"/>
    </source>
</evidence>
<keyword evidence="2" id="KW-0732">Signal</keyword>